<comment type="caution">
    <text evidence="1">The sequence shown here is derived from an EMBL/GenBank/DDBJ whole genome shotgun (WGS) entry which is preliminary data.</text>
</comment>
<reference evidence="1" key="2">
    <citation type="submission" date="2021-08" db="EMBL/GenBank/DDBJ databases">
        <authorList>
            <person name="Tani A."/>
            <person name="Ola A."/>
            <person name="Ogura Y."/>
            <person name="Katsura K."/>
            <person name="Hayashi T."/>
        </authorList>
    </citation>
    <scope>NUCLEOTIDE SEQUENCE</scope>
    <source>
        <strain evidence="1">DSM 16372</strain>
    </source>
</reference>
<evidence type="ECO:0000313" key="2">
    <source>
        <dbReference type="Proteomes" id="UP001055247"/>
    </source>
</evidence>
<evidence type="ECO:0000313" key="1">
    <source>
        <dbReference type="EMBL" id="GJD88885.1"/>
    </source>
</evidence>
<accession>A0AAV4ZLH0</accession>
<reference evidence="1" key="1">
    <citation type="journal article" date="2016" name="Front. Microbiol.">
        <title>Genome Sequence of the Piezophilic, Mesophilic Sulfate-Reducing Bacterium Desulfovibrio indicus J2T.</title>
        <authorList>
            <person name="Cao J."/>
            <person name="Maignien L."/>
            <person name="Shao Z."/>
            <person name="Alain K."/>
            <person name="Jebbar M."/>
        </authorList>
    </citation>
    <scope>NUCLEOTIDE SEQUENCE</scope>
    <source>
        <strain evidence="1">DSM 16372</strain>
    </source>
</reference>
<organism evidence="1 2">
    <name type="scientific">Methylobacterium hispanicum</name>
    <dbReference type="NCBI Taxonomy" id="270350"/>
    <lineage>
        <taxon>Bacteria</taxon>
        <taxon>Pseudomonadati</taxon>
        <taxon>Pseudomonadota</taxon>
        <taxon>Alphaproteobacteria</taxon>
        <taxon>Hyphomicrobiales</taxon>
        <taxon>Methylobacteriaceae</taxon>
        <taxon>Methylobacterium</taxon>
    </lineage>
</organism>
<proteinExistence type="predicted"/>
<dbReference type="AlphaFoldDB" id="A0AAV4ZLH0"/>
<protein>
    <submittedName>
        <fullName evidence="1">Uncharacterized protein</fullName>
    </submittedName>
</protein>
<dbReference type="Gene3D" id="1.20.1220.20">
    <property type="entry name" value="Uncharcterised protein PF01724"/>
    <property type="match status" value="1"/>
</dbReference>
<sequence>MDMNASVERVRDALAELIKAALVSDDGKSLRYRENARAALAALAADPPAAESLRMDGAWTLAVQAAEAPELRPEEGRVNLTLPRHCPFALDEILAASFDIDAAVERIAKSASTG</sequence>
<keyword evidence="2" id="KW-1185">Reference proteome</keyword>
<dbReference type="Proteomes" id="UP001055247">
    <property type="component" value="Unassembled WGS sequence"/>
</dbReference>
<gene>
    <name evidence="1" type="ORF">BHAOGJBA_2408</name>
</gene>
<name>A0AAV4ZLH0_9HYPH</name>
<dbReference type="EMBL" id="BPQO01000008">
    <property type="protein sequence ID" value="GJD88885.1"/>
    <property type="molecule type" value="Genomic_DNA"/>
</dbReference>